<keyword evidence="5" id="KW-0472">Membrane</keyword>
<reference evidence="7" key="1">
    <citation type="journal article" date="2021" name="Cell">
        <title>Tracing the genetic footprints of vertebrate landing in non-teleost ray-finned fishes.</title>
        <authorList>
            <person name="Bi X."/>
            <person name="Wang K."/>
            <person name="Yang L."/>
            <person name="Pan H."/>
            <person name="Jiang H."/>
            <person name="Wei Q."/>
            <person name="Fang M."/>
            <person name="Yu H."/>
            <person name="Zhu C."/>
            <person name="Cai Y."/>
            <person name="He Y."/>
            <person name="Gan X."/>
            <person name="Zeng H."/>
            <person name="Yu D."/>
            <person name="Zhu Y."/>
            <person name="Jiang H."/>
            <person name="Qiu Q."/>
            <person name="Yang H."/>
            <person name="Zhang Y.E."/>
            <person name="Wang W."/>
            <person name="Zhu M."/>
            <person name="He S."/>
            <person name="Zhang G."/>
        </authorList>
    </citation>
    <scope>NUCLEOTIDE SEQUENCE</scope>
    <source>
        <strain evidence="7">Pddl_001</strain>
    </source>
</reference>
<feature type="non-terminal residue" evidence="7">
    <location>
        <position position="521"/>
    </location>
</feature>
<dbReference type="InterPro" id="IPR029379">
    <property type="entry name" value="FAM163"/>
</dbReference>
<evidence type="ECO:0000256" key="5">
    <source>
        <dbReference type="ARBA" id="ARBA00023136"/>
    </source>
</evidence>
<keyword evidence="8" id="KW-1185">Reference proteome</keyword>
<comment type="caution">
    <text evidence="7">The sequence shown here is derived from an EMBL/GenBank/DDBJ whole genome shotgun (WGS) entry which is preliminary data.</text>
</comment>
<feature type="compositionally biased region" description="Low complexity" evidence="6">
    <location>
        <begin position="362"/>
        <end position="374"/>
    </location>
</feature>
<dbReference type="PANTHER" id="PTHR31396:SF2">
    <property type="entry name" value="PROTEIN FAM163B"/>
    <property type="match status" value="1"/>
</dbReference>
<dbReference type="EMBL" id="JAAWVQ010059202">
    <property type="protein sequence ID" value="MBN3276372.1"/>
    <property type="molecule type" value="Genomic_DNA"/>
</dbReference>
<comment type="subcellular location">
    <subcellularLocation>
        <location evidence="1">Membrane</location>
        <topology evidence="1">Single-pass membrane protein</topology>
    </subcellularLocation>
</comment>
<evidence type="ECO:0000256" key="4">
    <source>
        <dbReference type="ARBA" id="ARBA00022989"/>
    </source>
</evidence>
<dbReference type="Proteomes" id="UP001166093">
    <property type="component" value="Unassembled WGS sequence"/>
</dbReference>
<accession>A0ABS2XPZ3</accession>
<keyword evidence="4" id="KW-1133">Transmembrane helix</keyword>
<proteinExistence type="inferred from homology"/>
<organism evidence="7 8">
    <name type="scientific">Polyodon spathula</name>
    <name type="common">North American paddlefish</name>
    <name type="synonym">Squalus spathula</name>
    <dbReference type="NCBI Taxonomy" id="7913"/>
    <lineage>
        <taxon>Eukaryota</taxon>
        <taxon>Metazoa</taxon>
        <taxon>Chordata</taxon>
        <taxon>Craniata</taxon>
        <taxon>Vertebrata</taxon>
        <taxon>Euteleostomi</taxon>
        <taxon>Actinopterygii</taxon>
        <taxon>Chondrostei</taxon>
        <taxon>Acipenseriformes</taxon>
        <taxon>Polyodontidae</taxon>
        <taxon>Polyodon</taxon>
    </lineage>
</organism>
<evidence type="ECO:0000256" key="2">
    <source>
        <dbReference type="ARBA" id="ARBA00006760"/>
    </source>
</evidence>
<evidence type="ECO:0000256" key="3">
    <source>
        <dbReference type="ARBA" id="ARBA00022692"/>
    </source>
</evidence>
<keyword evidence="3" id="KW-0812">Transmembrane</keyword>
<evidence type="ECO:0000313" key="7">
    <source>
        <dbReference type="EMBL" id="MBN3276372.1"/>
    </source>
</evidence>
<dbReference type="InterPro" id="IPR040280">
    <property type="entry name" value="FAM163B"/>
</dbReference>
<feature type="region of interest" description="Disordered" evidence="6">
    <location>
        <begin position="360"/>
        <end position="388"/>
    </location>
</feature>
<gene>
    <name evidence="7" type="primary">Fam163b_1</name>
    <name evidence="7" type="ORF">GTO93_0019623</name>
</gene>
<name>A0ABS2XPZ3_POLSP</name>
<sequence length="521" mass="56952">MHHFHSDMTMQSDTEVFQLNSIPLIRFRIGAVISAASTNINLHLMKSMGFPAGSPSAPSFGDRSLTSFKGRTTSVREPYTITSFQVSVRPILAREVDSSLHASPSLRSAASSEVLLPFGDHVSGSLMLSAGCSRERTATDEIRDNSNVYEEESWRTTDTDILHNKSHPGFVLQPLRATLFHAVLFTGFGVVWGRWDEYRLVETLSRCQVCKESSQSILSCSLLPGEEEGRPECSWEAYFSATEAENPCPACGVQGHFVVSCPAFQEEEEREHRARAKGATTTCTFQWLGEDCLPLLSTSPWGCLFIPSPLPGGEVDLPLLLVWLGASLPPSLPEGPLLLLPMEALLLPCPAPPGASCPAPPGAAGLTTPGAAEPSTARPAELASPGDVHPRPGYYCCKTKEESEEDEEEPDFAMHSHLPPVHCNQNIVAAANGPAVFTPPLARKLVRSQTYCPNCTHSELPFYLQHPEELRNGGDRVSYRTVQQEDLDLPMELASFHKLNLTRSVTMKEIFSHSRSISTDV</sequence>
<evidence type="ECO:0000256" key="1">
    <source>
        <dbReference type="ARBA" id="ARBA00004167"/>
    </source>
</evidence>
<dbReference type="PANTHER" id="PTHR31396">
    <property type="entry name" value="PROTEIN FAM163B MEMBER"/>
    <property type="match status" value="1"/>
</dbReference>
<evidence type="ECO:0000256" key="6">
    <source>
        <dbReference type="SAM" id="MobiDB-lite"/>
    </source>
</evidence>
<comment type="similarity">
    <text evidence="2">Belongs to the FAM163 family.</text>
</comment>
<protein>
    <submittedName>
        <fullName evidence="7">F163B protein</fullName>
    </submittedName>
</protein>
<feature type="non-terminal residue" evidence="7">
    <location>
        <position position="1"/>
    </location>
</feature>
<dbReference type="Pfam" id="PF15069">
    <property type="entry name" value="FAM163"/>
    <property type="match status" value="1"/>
</dbReference>
<evidence type="ECO:0000313" key="8">
    <source>
        <dbReference type="Proteomes" id="UP001166093"/>
    </source>
</evidence>